<proteinExistence type="predicted"/>
<feature type="domain" description="HTH lacI-type" evidence="4">
    <location>
        <begin position="15"/>
        <end position="69"/>
    </location>
</feature>
<dbReference type="InterPro" id="IPR000843">
    <property type="entry name" value="HTH_LacI"/>
</dbReference>
<accession>A0ABT6WIH5</accession>
<dbReference type="PANTHER" id="PTHR30146:SF109">
    <property type="entry name" value="HTH-TYPE TRANSCRIPTIONAL REGULATOR GALS"/>
    <property type="match status" value="1"/>
</dbReference>
<evidence type="ECO:0000259" key="4">
    <source>
        <dbReference type="PROSITE" id="PS50932"/>
    </source>
</evidence>
<reference evidence="5 6" key="1">
    <citation type="submission" date="2023-05" db="EMBL/GenBank/DDBJ databases">
        <title>Actinoplanes sp. NEAU-A12 genome sequencing.</title>
        <authorList>
            <person name="Wang Z.-S."/>
        </authorList>
    </citation>
    <scope>NUCLEOTIDE SEQUENCE [LARGE SCALE GENOMIC DNA]</scope>
    <source>
        <strain evidence="5 6">NEAU-A12</strain>
    </source>
</reference>
<evidence type="ECO:0000256" key="2">
    <source>
        <dbReference type="ARBA" id="ARBA00023125"/>
    </source>
</evidence>
<dbReference type="SUPFAM" id="SSF53822">
    <property type="entry name" value="Periplasmic binding protein-like I"/>
    <property type="match status" value="1"/>
</dbReference>
<dbReference type="InterPro" id="IPR046335">
    <property type="entry name" value="LacI/GalR-like_sensor"/>
</dbReference>
<dbReference type="Pfam" id="PF00356">
    <property type="entry name" value="LacI"/>
    <property type="match status" value="1"/>
</dbReference>
<evidence type="ECO:0000313" key="5">
    <source>
        <dbReference type="EMBL" id="MDI6099533.1"/>
    </source>
</evidence>
<keyword evidence="1" id="KW-0805">Transcription regulation</keyword>
<evidence type="ECO:0000256" key="3">
    <source>
        <dbReference type="ARBA" id="ARBA00023163"/>
    </source>
</evidence>
<organism evidence="5 6">
    <name type="scientific">Actinoplanes sandaracinus</name>
    <dbReference type="NCBI Taxonomy" id="3045177"/>
    <lineage>
        <taxon>Bacteria</taxon>
        <taxon>Bacillati</taxon>
        <taxon>Actinomycetota</taxon>
        <taxon>Actinomycetes</taxon>
        <taxon>Micromonosporales</taxon>
        <taxon>Micromonosporaceae</taxon>
        <taxon>Actinoplanes</taxon>
    </lineage>
</organism>
<evidence type="ECO:0000313" key="6">
    <source>
        <dbReference type="Proteomes" id="UP001241758"/>
    </source>
</evidence>
<sequence>MPAQPASGGRRGGRPTMNDVARVARVSLKTVSRVVNNEPNVSPVLIAQVRSAIEALNYRPDLGASTLRRSDRRTETIALLLKDVGNPFSSALHRAVEDESRARGVHVLTGSLDEDPSRERELAKAFTMRRADGLIIVPVGMDQTYLATEVRADTPVVFVDRPGHGLPADTVLATNVLGAAEATRHLITHGHRRIACLSDYSRIFTARHRQDGYLAALREAGIEAECRLIIPELHTAAEAEARVIELLHRPDPPTAIFASQNLITVGAVRALRRLGLQHTVALVGFDDFPLADLLEPAVTVIAQDPALMGRTAAQALFRRIDGDTSPPADHWIPTTLIRRGSGELIPAPRALAERLAGTL</sequence>
<dbReference type="Proteomes" id="UP001241758">
    <property type="component" value="Unassembled WGS sequence"/>
</dbReference>
<keyword evidence="2 5" id="KW-0238">DNA-binding</keyword>
<dbReference type="PROSITE" id="PS00356">
    <property type="entry name" value="HTH_LACI_1"/>
    <property type="match status" value="1"/>
</dbReference>
<comment type="caution">
    <text evidence="5">The sequence shown here is derived from an EMBL/GenBank/DDBJ whole genome shotgun (WGS) entry which is preliminary data.</text>
</comment>
<dbReference type="SUPFAM" id="SSF47413">
    <property type="entry name" value="lambda repressor-like DNA-binding domains"/>
    <property type="match status" value="1"/>
</dbReference>
<gene>
    <name evidence="5" type="ORF">QLQ12_13095</name>
</gene>
<dbReference type="PANTHER" id="PTHR30146">
    <property type="entry name" value="LACI-RELATED TRANSCRIPTIONAL REPRESSOR"/>
    <property type="match status" value="1"/>
</dbReference>
<keyword evidence="3" id="KW-0804">Transcription</keyword>
<dbReference type="PROSITE" id="PS50932">
    <property type="entry name" value="HTH_LACI_2"/>
    <property type="match status" value="1"/>
</dbReference>
<dbReference type="SMART" id="SM00354">
    <property type="entry name" value="HTH_LACI"/>
    <property type="match status" value="1"/>
</dbReference>
<dbReference type="InterPro" id="IPR028082">
    <property type="entry name" value="Peripla_BP_I"/>
</dbReference>
<evidence type="ECO:0000256" key="1">
    <source>
        <dbReference type="ARBA" id="ARBA00023015"/>
    </source>
</evidence>
<dbReference type="GO" id="GO:0003677">
    <property type="term" value="F:DNA binding"/>
    <property type="evidence" value="ECO:0007669"/>
    <property type="project" value="UniProtKB-KW"/>
</dbReference>
<dbReference type="Pfam" id="PF13377">
    <property type="entry name" value="Peripla_BP_3"/>
    <property type="match status" value="1"/>
</dbReference>
<dbReference type="CDD" id="cd06267">
    <property type="entry name" value="PBP1_LacI_sugar_binding-like"/>
    <property type="match status" value="1"/>
</dbReference>
<dbReference type="Gene3D" id="3.40.50.2300">
    <property type="match status" value="2"/>
</dbReference>
<dbReference type="InterPro" id="IPR010982">
    <property type="entry name" value="Lambda_DNA-bd_dom_sf"/>
</dbReference>
<dbReference type="CDD" id="cd01392">
    <property type="entry name" value="HTH_LacI"/>
    <property type="match status" value="1"/>
</dbReference>
<dbReference type="EMBL" id="JASCTH010000007">
    <property type="protein sequence ID" value="MDI6099533.1"/>
    <property type="molecule type" value="Genomic_DNA"/>
</dbReference>
<protein>
    <submittedName>
        <fullName evidence="5">LacI family DNA-binding transcriptional regulator</fullName>
    </submittedName>
</protein>
<dbReference type="Gene3D" id="1.10.260.40">
    <property type="entry name" value="lambda repressor-like DNA-binding domains"/>
    <property type="match status" value="1"/>
</dbReference>
<keyword evidence="6" id="KW-1185">Reference proteome</keyword>
<dbReference type="RefSeq" id="WP_282759764.1">
    <property type="nucleotide sequence ID" value="NZ_JASCTH010000007.1"/>
</dbReference>
<name>A0ABT6WIH5_9ACTN</name>